<keyword evidence="2" id="KW-0472">Membrane</keyword>
<dbReference type="InterPro" id="IPR018060">
    <property type="entry name" value="HTH_AraC"/>
</dbReference>
<dbReference type="PANTHER" id="PTHR43280:SF29">
    <property type="entry name" value="ARAC-FAMILY TRANSCRIPTIONAL REGULATOR"/>
    <property type="match status" value="1"/>
</dbReference>
<gene>
    <name evidence="4" type="ORF">IMZ16_00020</name>
</gene>
<dbReference type="GO" id="GO:0003700">
    <property type="term" value="F:DNA-binding transcription factor activity"/>
    <property type="evidence" value="ECO:0007669"/>
    <property type="project" value="InterPro"/>
</dbReference>
<protein>
    <submittedName>
        <fullName evidence="4">Helix-turn-helix transcriptional regulator</fullName>
    </submittedName>
</protein>
<evidence type="ECO:0000256" key="2">
    <source>
        <dbReference type="SAM" id="Phobius"/>
    </source>
</evidence>
<dbReference type="GO" id="GO:0043565">
    <property type="term" value="F:sequence-specific DNA binding"/>
    <property type="evidence" value="ECO:0007669"/>
    <property type="project" value="InterPro"/>
</dbReference>
<accession>A0A7M1T3K4</accession>
<dbReference type="EMBL" id="CP063145">
    <property type="protein sequence ID" value="QOR73877.1"/>
    <property type="molecule type" value="Genomic_DNA"/>
</dbReference>
<evidence type="ECO:0000259" key="3">
    <source>
        <dbReference type="PROSITE" id="PS01124"/>
    </source>
</evidence>
<sequence length="352" mass="40918">MNAGIAFIGISKEFPLELAYFHKCKGIIAYHGRNYSEAITQLKRALPELKKNNDLAWISVADFYIGKSYLATGKQEDAIIQFRKVDSIFQKHSFIMPELRENYDLLIKLAKEKQDEKQELYYSKNLLKADSILAREFPFLSAKVHKEYDTQILEDAKGKLETQNHWSLGAIVLLIIAVIGLIFTAWKLYQKEKDIRKKYAELEERLQTHQRTPTVSYENIPQQSKAVISREIFTDLAEKLKEFEDSRKFKEKGITLPQLAETFQTNTTYLSQYINDVMGVNFNKYLSALRINYITELMYNDSKVLEYSVQGLADECGISSRQNFSDLFLEINGIRPTDFIKQRKKEIIQNKS</sequence>
<dbReference type="Proteomes" id="UP000593605">
    <property type="component" value="Chromosome"/>
</dbReference>
<keyword evidence="1" id="KW-0238">DNA-binding</keyword>
<dbReference type="PROSITE" id="PS01124">
    <property type="entry name" value="HTH_ARAC_FAMILY_2"/>
    <property type="match status" value="1"/>
</dbReference>
<evidence type="ECO:0000313" key="5">
    <source>
        <dbReference type="Proteomes" id="UP000593605"/>
    </source>
</evidence>
<evidence type="ECO:0000313" key="4">
    <source>
        <dbReference type="EMBL" id="QOR73877.1"/>
    </source>
</evidence>
<keyword evidence="2" id="KW-0812">Transmembrane</keyword>
<dbReference type="SUPFAM" id="SSF48452">
    <property type="entry name" value="TPR-like"/>
    <property type="match status" value="1"/>
</dbReference>
<reference evidence="4 5" key="1">
    <citation type="submission" date="2020-10" db="EMBL/GenBank/DDBJ databases">
        <title>Complete genome of Cruoricapor ignavus strain M1214 isolated from the blood culture of a febrile patient.</title>
        <authorList>
            <person name="Guglielmino C.J.D."/>
        </authorList>
    </citation>
    <scope>NUCLEOTIDE SEQUENCE [LARGE SCALE GENOMIC DNA]</scope>
    <source>
        <strain evidence="4 5">M1214</strain>
    </source>
</reference>
<evidence type="ECO:0000256" key="1">
    <source>
        <dbReference type="ARBA" id="ARBA00023125"/>
    </source>
</evidence>
<name>A0A7M1T3K4_9FLAO</name>
<feature type="domain" description="HTH araC/xylS-type" evidence="3">
    <location>
        <begin position="238"/>
        <end position="342"/>
    </location>
</feature>
<dbReference type="InterPro" id="IPR011990">
    <property type="entry name" value="TPR-like_helical_dom_sf"/>
</dbReference>
<dbReference type="KEGG" id="civ:IMZ16_00020"/>
<proteinExistence type="predicted"/>
<dbReference type="Gene3D" id="1.25.40.10">
    <property type="entry name" value="Tetratricopeptide repeat domain"/>
    <property type="match status" value="1"/>
</dbReference>
<dbReference type="PANTHER" id="PTHR43280">
    <property type="entry name" value="ARAC-FAMILY TRANSCRIPTIONAL REGULATOR"/>
    <property type="match status" value="1"/>
</dbReference>
<dbReference type="Gene3D" id="1.10.10.60">
    <property type="entry name" value="Homeodomain-like"/>
    <property type="match status" value="2"/>
</dbReference>
<organism evidence="4 5">
    <name type="scientific">Cruoricaptor ignavus</name>
    <dbReference type="NCBI Taxonomy" id="1118202"/>
    <lineage>
        <taxon>Bacteria</taxon>
        <taxon>Pseudomonadati</taxon>
        <taxon>Bacteroidota</taxon>
        <taxon>Flavobacteriia</taxon>
        <taxon>Flavobacteriales</taxon>
        <taxon>Weeksellaceae</taxon>
        <taxon>Cruoricaptor</taxon>
    </lineage>
</organism>
<keyword evidence="2" id="KW-1133">Transmembrane helix</keyword>
<dbReference type="Pfam" id="PF12833">
    <property type="entry name" value="HTH_18"/>
    <property type="match status" value="1"/>
</dbReference>
<dbReference type="AlphaFoldDB" id="A0A7M1T3K4"/>
<feature type="transmembrane region" description="Helical" evidence="2">
    <location>
        <begin position="166"/>
        <end position="189"/>
    </location>
</feature>
<dbReference type="SMART" id="SM00342">
    <property type="entry name" value="HTH_ARAC"/>
    <property type="match status" value="1"/>
</dbReference>
<dbReference type="RefSeq" id="WP_193439967.1">
    <property type="nucleotide sequence ID" value="NZ_CP063145.1"/>
</dbReference>